<feature type="signal peptide" evidence="2">
    <location>
        <begin position="1"/>
        <end position="16"/>
    </location>
</feature>
<comment type="caution">
    <text evidence="4">The sequence shown here is derived from an EMBL/GenBank/DDBJ whole genome shotgun (WGS) entry which is preliminary data.</text>
</comment>
<gene>
    <name evidence="4" type="ORF">GPM918_LOCUS28829</name>
    <name evidence="3" type="ORF">OVA965_LOCUS23105</name>
    <name evidence="6" type="ORF">SRO942_LOCUS29355</name>
    <name evidence="5" type="ORF">TMI583_LOCUS23819</name>
</gene>
<dbReference type="EMBL" id="CAJOBC010040580">
    <property type="protein sequence ID" value="CAF4141884.1"/>
    <property type="molecule type" value="Genomic_DNA"/>
</dbReference>
<evidence type="ECO:0000313" key="5">
    <source>
        <dbReference type="EMBL" id="CAF3993104.1"/>
    </source>
</evidence>
<keyword evidence="7" id="KW-1185">Reference proteome</keyword>
<protein>
    <recommendedName>
        <fullName evidence="8">Gustatory receptor</fullName>
    </recommendedName>
</protein>
<dbReference type="EMBL" id="CAJOBA010034837">
    <property type="protein sequence ID" value="CAF3993104.1"/>
    <property type="molecule type" value="Genomic_DNA"/>
</dbReference>
<dbReference type="Proteomes" id="UP000663829">
    <property type="component" value="Unassembled WGS sequence"/>
</dbReference>
<evidence type="ECO:0000313" key="4">
    <source>
        <dbReference type="EMBL" id="CAF1307456.1"/>
    </source>
</evidence>
<evidence type="ECO:0000313" key="6">
    <source>
        <dbReference type="EMBL" id="CAF4141884.1"/>
    </source>
</evidence>
<dbReference type="Proteomes" id="UP000682733">
    <property type="component" value="Unassembled WGS sequence"/>
</dbReference>
<feature type="chain" id="PRO_5044132068" description="Gustatory receptor" evidence="2">
    <location>
        <begin position="17"/>
        <end position="427"/>
    </location>
</feature>
<feature type="transmembrane region" description="Helical" evidence="1">
    <location>
        <begin position="215"/>
        <end position="241"/>
    </location>
</feature>
<keyword evidence="1" id="KW-0472">Membrane</keyword>
<feature type="transmembrane region" description="Helical" evidence="1">
    <location>
        <begin position="39"/>
        <end position="61"/>
    </location>
</feature>
<dbReference type="OrthoDB" id="10058324at2759"/>
<accession>A0A815E4I9</accession>
<dbReference type="Proteomes" id="UP000677228">
    <property type="component" value="Unassembled WGS sequence"/>
</dbReference>
<sequence>MRFSLILMSFVSVQRALFLSQSIAKLTIADRVGKRHWSYIFIIIAFILAYLFEFFGLNIFCSKSNNRNVSYQWFLYLVQHLPSNSTELLISLISNKTTDLQCVEQYVHYIKVNFTKTLDYHCSEEKLMKILSHYFDSHEQLIVRLIQQIQVHSDGFKLSRNEIRVKYHYHGLFGSILPSIITIVGNTICVQRVLQLKRLTKNYLSSRSTDDTRRILVIITTECALAVINSWFIDILLSVVYCKRSLIIGDDCPMFLRNNYDLLTLLDFFNSMSNILLHCICGKRFRRELIEMIVSFYTTLKTCSCICCRHSYSWNCEIRAPVHWQSMTLQQHVRGRSGQRMLEHVKNNKSSLNNTSMIVKRLPHYEYKSIHNKMSKLDSCCHSSVIKSTPVLNNHLCSKQHTISSRNQRSPVRQSTRDVLRMKSLYS</sequence>
<evidence type="ECO:0008006" key="8">
    <source>
        <dbReference type="Google" id="ProtNLM"/>
    </source>
</evidence>
<evidence type="ECO:0000313" key="7">
    <source>
        <dbReference type="Proteomes" id="UP000663829"/>
    </source>
</evidence>
<evidence type="ECO:0000256" key="2">
    <source>
        <dbReference type="SAM" id="SignalP"/>
    </source>
</evidence>
<keyword evidence="2" id="KW-0732">Signal</keyword>
<name>A0A815E4I9_9BILA</name>
<dbReference type="EMBL" id="CAJNOK010013311">
    <property type="protein sequence ID" value="CAF1181918.1"/>
    <property type="molecule type" value="Genomic_DNA"/>
</dbReference>
<reference evidence="4" key="1">
    <citation type="submission" date="2021-02" db="EMBL/GenBank/DDBJ databases">
        <authorList>
            <person name="Nowell W R."/>
        </authorList>
    </citation>
    <scope>NUCLEOTIDE SEQUENCE</scope>
</reference>
<proteinExistence type="predicted"/>
<evidence type="ECO:0000313" key="3">
    <source>
        <dbReference type="EMBL" id="CAF1181918.1"/>
    </source>
</evidence>
<dbReference type="Proteomes" id="UP000681722">
    <property type="component" value="Unassembled WGS sequence"/>
</dbReference>
<evidence type="ECO:0000256" key="1">
    <source>
        <dbReference type="SAM" id="Phobius"/>
    </source>
</evidence>
<dbReference type="EMBL" id="CAJNOQ010012763">
    <property type="protein sequence ID" value="CAF1307456.1"/>
    <property type="molecule type" value="Genomic_DNA"/>
</dbReference>
<dbReference type="AlphaFoldDB" id="A0A815E4I9"/>
<keyword evidence="1" id="KW-0812">Transmembrane</keyword>
<organism evidence="4 7">
    <name type="scientific">Didymodactylos carnosus</name>
    <dbReference type="NCBI Taxonomy" id="1234261"/>
    <lineage>
        <taxon>Eukaryota</taxon>
        <taxon>Metazoa</taxon>
        <taxon>Spiralia</taxon>
        <taxon>Gnathifera</taxon>
        <taxon>Rotifera</taxon>
        <taxon>Eurotatoria</taxon>
        <taxon>Bdelloidea</taxon>
        <taxon>Philodinida</taxon>
        <taxon>Philodinidae</taxon>
        <taxon>Didymodactylos</taxon>
    </lineage>
</organism>
<feature type="transmembrane region" description="Helical" evidence="1">
    <location>
        <begin position="172"/>
        <end position="194"/>
    </location>
</feature>
<keyword evidence="1" id="KW-1133">Transmembrane helix</keyword>